<sequence length="43" mass="4668">MSLGSTPASSFSCLPPLGDLRVDLAKLLLMESPNTRIAWHLMP</sequence>
<gene>
    <name evidence="1" type="ORF">FSB_LOCUS20966</name>
</gene>
<proteinExistence type="predicted"/>
<organism evidence="1">
    <name type="scientific">Fagus sylvatica</name>
    <name type="common">Beechnut</name>
    <dbReference type="NCBI Taxonomy" id="28930"/>
    <lineage>
        <taxon>Eukaryota</taxon>
        <taxon>Viridiplantae</taxon>
        <taxon>Streptophyta</taxon>
        <taxon>Embryophyta</taxon>
        <taxon>Tracheophyta</taxon>
        <taxon>Spermatophyta</taxon>
        <taxon>Magnoliopsida</taxon>
        <taxon>eudicotyledons</taxon>
        <taxon>Gunneridae</taxon>
        <taxon>Pentapetalae</taxon>
        <taxon>rosids</taxon>
        <taxon>fabids</taxon>
        <taxon>Fagales</taxon>
        <taxon>Fagaceae</taxon>
        <taxon>Fagus</taxon>
    </lineage>
</organism>
<dbReference type="AlphaFoldDB" id="A0A2N9G1X2"/>
<name>A0A2N9G1X2_FAGSY</name>
<protein>
    <submittedName>
        <fullName evidence="1">Uncharacterized protein</fullName>
    </submittedName>
</protein>
<accession>A0A2N9G1X2</accession>
<evidence type="ECO:0000313" key="1">
    <source>
        <dbReference type="EMBL" id="SPC93084.1"/>
    </source>
</evidence>
<reference evidence="1" key="1">
    <citation type="submission" date="2018-02" db="EMBL/GenBank/DDBJ databases">
        <authorList>
            <person name="Cohen D.B."/>
            <person name="Kent A.D."/>
        </authorList>
    </citation>
    <scope>NUCLEOTIDE SEQUENCE</scope>
</reference>
<dbReference type="EMBL" id="OIVN01001359">
    <property type="protein sequence ID" value="SPC93084.1"/>
    <property type="molecule type" value="Genomic_DNA"/>
</dbReference>